<dbReference type="Proteomes" id="UP000054662">
    <property type="component" value="Unassembled WGS sequence"/>
</dbReference>
<dbReference type="RefSeq" id="WP_058492955.1">
    <property type="nucleotide sequence ID" value="NZ_LNZC01000011.1"/>
</dbReference>
<feature type="compositionally biased region" description="Gly residues" evidence="1">
    <location>
        <begin position="302"/>
        <end position="319"/>
    </location>
</feature>
<evidence type="ECO:0000313" key="4">
    <source>
        <dbReference type="Proteomes" id="UP000054662"/>
    </source>
</evidence>
<feature type="compositionally biased region" description="Gly residues" evidence="1">
    <location>
        <begin position="341"/>
        <end position="353"/>
    </location>
</feature>
<accession>A0A0W1AFZ3</accession>
<keyword evidence="4" id="KW-1185">Reference proteome</keyword>
<dbReference type="STRING" id="45076.Lwor_1150"/>
<dbReference type="AlphaFoldDB" id="A0A0W1AFZ3"/>
<proteinExistence type="predicted"/>
<name>A0A0W1AFZ3_9GAMM</name>
<keyword evidence="2" id="KW-0732">Signal</keyword>
<feature type="region of interest" description="Disordered" evidence="1">
    <location>
        <begin position="302"/>
        <end position="353"/>
    </location>
</feature>
<evidence type="ECO:0000313" key="3">
    <source>
        <dbReference type="EMBL" id="KTD80242.1"/>
    </source>
</evidence>
<evidence type="ECO:0000256" key="2">
    <source>
        <dbReference type="SAM" id="SignalP"/>
    </source>
</evidence>
<feature type="chain" id="PRO_5006919693" evidence="2">
    <location>
        <begin position="22"/>
        <end position="847"/>
    </location>
</feature>
<feature type="region of interest" description="Disordered" evidence="1">
    <location>
        <begin position="401"/>
        <end position="439"/>
    </location>
</feature>
<evidence type="ECO:0000256" key="1">
    <source>
        <dbReference type="SAM" id="MobiDB-lite"/>
    </source>
</evidence>
<protein>
    <submittedName>
        <fullName evidence="3">Uncharacterized protein</fullName>
    </submittedName>
</protein>
<dbReference type="EMBL" id="LNZC01000011">
    <property type="protein sequence ID" value="KTD80242.1"/>
    <property type="molecule type" value="Genomic_DNA"/>
</dbReference>
<gene>
    <name evidence="3" type="ORF">Lwor_1150</name>
</gene>
<comment type="caution">
    <text evidence="3">The sequence shown here is derived from an EMBL/GenBank/DDBJ whole genome shotgun (WGS) entry which is preliminary data.</text>
</comment>
<sequence>MFRFKDWICWFALVTSPALHALTTLNVTVDTDNNPGGIGDVGDLRYCLNTMNQGLNTVPDDYAIVFDHPMTIQLNGILPIINNSANPVNITIGNSGSVPTVTIDGNSGAYSGFFIPMGNVTIQNIIFQNMTAKGGNGGDGISGGGGGMGAGGAIYAPQTFLNGSNPAITLSNVEIRNCSAVGGNGGNFLSIPSIGNEGGGGGGGFGGNGGSVTTTGSTGGAGGGGFGGNGGDVTLSTGDPFGGGGGGGGGLGSKATLGILTNLGDGGSDQNPGLDGNGYGLVIVAGSGGGGLYAGGSNAGGGGGGSGPTSGGGGGGSAGLNGLSAQGSVPPLRHFNATPSGGNGGDGAGSGGGAVVITAPTNAVDGKSGTGGYGGGGGGGAGLGASDVDYTVSGGSGGVGGGGGGGGVNQSSTTNADGGNSLGGGGGGPTNGPSALGGTDIGNLGGGAGGLGANNVGIGFGGGGGGGGSGLGGAIFIDSNLNLTIQARSGIPTTFNTPNNLVQAGAHGAGGLGGTDGQDGSALGNSIFLRTGSSLVFYAPDTADLLTLGSQVAFTDDTNFGAGGTNVLVRGKGTVIYNGTSSYQGNVKIDNANFKVNGQIDLASVQVCRNPVVSSLRGTLSGSGSLTGTVSANSGTISPDIGQTLTFGSLSLNPAGGGALGSLVHIEINANGTSQVAVTGAATLAGALEINLDANAQPGQYTILTSSGITGSFDSVTVTGGSSLAGAGAPIYTLSYLPVGAPTYVQFHFIGYPPPPSTVNIPATVNGSSVLNPAVVCCGRPVLLGPLPTPGSGPTVYSVIEQTGNVTCHIGQTSSQTYLKMNGKNGSCTIVGQKNGVTSNPLKVIAP</sequence>
<organism evidence="3 4">
    <name type="scientific">Legionella worsleiensis</name>
    <dbReference type="NCBI Taxonomy" id="45076"/>
    <lineage>
        <taxon>Bacteria</taxon>
        <taxon>Pseudomonadati</taxon>
        <taxon>Pseudomonadota</taxon>
        <taxon>Gammaproteobacteria</taxon>
        <taxon>Legionellales</taxon>
        <taxon>Legionellaceae</taxon>
        <taxon>Legionella</taxon>
    </lineage>
</organism>
<dbReference type="PRINTS" id="PR01228">
    <property type="entry name" value="EGGSHELL"/>
</dbReference>
<dbReference type="PATRIC" id="fig|45076.6.peg.1253"/>
<feature type="signal peptide" evidence="2">
    <location>
        <begin position="1"/>
        <end position="21"/>
    </location>
</feature>
<feature type="compositionally biased region" description="Gly residues" evidence="1">
    <location>
        <begin position="420"/>
        <end position="430"/>
    </location>
</feature>
<reference evidence="3 4" key="1">
    <citation type="submission" date="2015-11" db="EMBL/GenBank/DDBJ databases">
        <title>Genomic analysis of 38 Legionella species identifies large and diverse effector repertoires.</title>
        <authorList>
            <person name="Burstein D."/>
            <person name="Amaro F."/>
            <person name="Zusman T."/>
            <person name="Lifshitz Z."/>
            <person name="Cohen O."/>
            <person name="Gilbert J.A."/>
            <person name="Pupko T."/>
            <person name="Shuman H.A."/>
            <person name="Segal G."/>
        </authorList>
    </citation>
    <scope>NUCLEOTIDE SEQUENCE [LARGE SCALE GENOMIC DNA]</scope>
    <source>
        <strain evidence="3 4">ATCC 49508</strain>
    </source>
</reference>